<organism evidence="1 2">
    <name type="scientific">Desulfotomaculum copahuensis</name>
    <dbReference type="NCBI Taxonomy" id="1838280"/>
    <lineage>
        <taxon>Bacteria</taxon>
        <taxon>Bacillati</taxon>
        <taxon>Bacillota</taxon>
        <taxon>Clostridia</taxon>
        <taxon>Eubacteriales</taxon>
        <taxon>Desulfotomaculaceae</taxon>
        <taxon>Desulfotomaculum</taxon>
    </lineage>
</organism>
<dbReference type="Gene3D" id="1.20.1260.10">
    <property type="match status" value="1"/>
</dbReference>
<dbReference type="InterPro" id="IPR012347">
    <property type="entry name" value="Ferritin-like"/>
</dbReference>
<evidence type="ECO:0008006" key="3">
    <source>
        <dbReference type="Google" id="ProtNLM"/>
    </source>
</evidence>
<evidence type="ECO:0000313" key="2">
    <source>
        <dbReference type="Proteomes" id="UP000078532"/>
    </source>
</evidence>
<proteinExistence type="predicted"/>
<dbReference type="Proteomes" id="UP000078532">
    <property type="component" value="Unassembled WGS sequence"/>
</dbReference>
<evidence type="ECO:0000313" key="1">
    <source>
        <dbReference type="EMBL" id="OAT81279.1"/>
    </source>
</evidence>
<reference evidence="1 2" key="1">
    <citation type="submission" date="2016-04" db="EMBL/GenBank/DDBJ databases">
        <authorList>
            <person name="Evans L.H."/>
            <person name="Alamgir A."/>
            <person name="Owens N."/>
            <person name="Weber N.D."/>
            <person name="Virtaneva K."/>
            <person name="Barbian K."/>
            <person name="Babar A."/>
            <person name="Rosenke K."/>
        </authorList>
    </citation>
    <scope>NUCLEOTIDE SEQUENCE [LARGE SCALE GENOMIC DNA]</scope>
    <source>
        <strain evidence="1 2">LMa1</strain>
    </source>
</reference>
<dbReference type="EMBL" id="LYVF01000165">
    <property type="protein sequence ID" value="OAT81279.1"/>
    <property type="molecule type" value="Genomic_DNA"/>
</dbReference>
<dbReference type="Pfam" id="PF11553">
    <property type="entry name" value="DUF3231"/>
    <property type="match status" value="1"/>
</dbReference>
<name>A0A1B7LDX6_9FIRM</name>
<protein>
    <recommendedName>
        <fullName evidence="3">DUF3231 family protein</fullName>
    </recommendedName>
</protein>
<keyword evidence="2" id="KW-1185">Reference proteome</keyword>
<dbReference type="OrthoDB" id="1807877at2"/>
<dbReference type="RefSeq" id="WP_066668814.1">
    <property type="nucleotide sequence ID" value="NZ_LYVF01000165.1"/>
</dbReference>
<comment type="caution">
    <text evidence="1">The sequence shown here is derived from an EMBL/GenBank/DDBJ whole genome shotgun (WGS) entry which is preliminary data.</text>
</comment>
<dbReference type="InterPro" id="IPR021617">
    <property type="entry name" value="DUF3231"/>
</dbReference>
<dbReference type="AlphaFoldDB" id="A0A1B7LDX6"/>
<gene>
    <name evidence="1" type="ORF">A6M21_00335</name>
</gene>
<sequence length="167" mass="19118">MSLLEKIITRKDDQSSLDAGEAHQLWAVLRLRYDTVELIDLFLNHAGDSDLKVLLQRGLNKVVMPQINKLEESMNHYKIPLPARPPKSINTPTNQEVIRDEMIFRVTLAGSQTALHVHIKTILIATNDALRNMFMGFMTDELHLYDDMVKYGKVKNWLGSAPEYKMA</sequence>
<accession>A0A1B7LDX6</accession>